<keyword evidence="2" id="KW-0479">Metal-binding</keyword>
<dbReference type="AlphaFoldDB" id="A0A4R4VVR5"/>
<evidence type="ECO:0000256" key="2">
    <source>
        <dbReference type="PIRSR" id="PIRSR006232-1"/>
    </source>
</evidence>
<dbReference type="Pfam" id="PF02678">
    <property type="entry name" value="Pirin"/>
    <property type="match status" value="1"/>
</dbReference>
<feature type="binding site" evidence="2">
    <location>
        <position position="80"/>
    </location>
    <ligand>
        <name>Fe cation</name>
        <dbReference type="ChEBI" id="CHEBI:24875"/>
    </ligand>
</feature>
<protein>
    <submittedName>
        <fullName evidence="6">Pirin family protein</fullName>
    </submittedName>
</protein>
<feature type="binding site" evidence="2">
    <location>
        <position position="78"/>
    </location>
    <ligand>
        <name>Fe cation</name>
        <dbReference type="ChEBI" id="CHEBI:24875"/>
    </ligand>
</feature>
<gene>
    <name evidence="6" type="ORF">E1181_12390</name>
</gene>
<feature type="binding site" evidence="2">
    <location>
        <position position="124"/>
    </location>
    <ligand>
        <name>Fe cation</name>
        <dbReference type="ChEBI" id="CHEBI:24875"/>
    </ligand>
</feature>
<feature type="binding site" evidence="2">
    <location>
        <position position="122"/>
    </location>
    <ligand>
        <name>Fe cation</name>
        <dbReference type="ChEBI" id="CHEBI:24875"/>
    </ligand>
</feature>
<evidence type="ECO:0000259" key="5">
    <source>
        <dbReference type="Pfam" id="PF05726"/>
    </source>
</evidence>
<dbReference type="PANTHER" id="PTHR13903:SF8">
    <property type="entry name" value="PIRIN"/>
    <property type="match status" value="1"/>
</dbReference>
<dbReference type="PIRSF" id="PIRSF006232">
    <property type="entry name" value="Pirin"/>
    <property type="match status" value="1"/>
</dbReference>
<sequence>MSNVENDPDELRCGGVTTAVAEPELLRPREVPLGGPRAMLVGRTLPNRDRRMVGAWCFADFYGPADISGQAGMQVPPHPHTGLQTVSWLLDGQVLHRDSVGNTQLVEPGQLNLMTAGQGISHSEESPADHSAILHGVQLWVALPADERGVDPHFEHHGDLPVITTPEGSVMVLMGSLLGATSPAKTYTPLVGAELTINPGASMRIPVERDFEHAVLALSDLVVDDREVRTGEMLYVGQGGGDVTIETVGPGRAMLLGGVPFEEEIVMWWNFVGRTHDEVARARAEWEQGRETSDERGRFGVVHGYAAPALAAPELPNVALRARGRVRDRS</sequence>
<name>A0A4R4VVR5_9PSEU</name>
<dbReference type="InterPro" id="IPR003829">
    <property type="entry name" value="Pirin_N_dom"/>
</dbReference>
<dbReference type="InterPro" id="IPR012093">
    <property type="entry name" value="Pirin"/>
</dbReference>
<keyword evidence="2" id="KW-0408">Iron</keyword>
<feature type="domain" description="Pirin C-terminal" evidence="5">
    <location>
        <begin position="194"/>
        <end position="290"/>
    </location>
</feature>
<comment type="cofactor">
    <cofactor evidence="2">
        <name>Fe cation</name>
        <dbReference type="ChEBI" id="CHEBI:24875"/>
    </cofactor>
    <text evidence="2">Binds 1 Fe cation per subunit.</text>
</comment>
<dbReference type="SUPFAM" id="SSF51182">
    <property type="entry name" value="RmlC-like cupins"/>
    <property type="match status" value="1"/>
</dbReference>
<comment type="caution">
    <text evidence="6">The sequence shown here is derived from an EMBL/GenBank/DDBJ whole genome shotgun (WGS) entry which is preliminary data.</text>
</comment>
<dbReference type="Proteomes" id="UP000295674">
    <property type="component" value="Unassembled WGS sequence"/>
</dbReference>
<evidence type="ECO:0000256" key="3">
    <source>
        <dbReference type="RuleBase" id="RU003457"/>
    </source>
</evidence>
<evidence type="ECO:0000256" key="1">
    <source>
        <dbReference type="ARBA" id="ARBA00008416"/>
    </source>
</evidence>
<accession>A0A4R4VVR5</accession>
<dbReference type="CDD" id="cd02247">
    <property type="entry name" value="cupin_pirin_C"/>
    <property type="match status" value="1"/>
</dbReference>
<proteinExistence type="inferred from homology"/>
<dbReference type="Pfam" id="PF05726">
    <property type="entry name" value="Pirin_C"/>
    <property type="match status" value="1"/>
</dbReference>
<evidence type="ECO:0000313" key="6">
    <source>
        <dbReference type="EMBL" id="TDD06535.1"/>
    </source>
</evidence>
<dbReference type="InterPro" id="IPR011051">
    <property type="entry name" value="RmlC_Cupin_sf"/>
</dbReference>
<dbReference type="PANTHER" id="PTHR13903">
    <property type="entry name" value="PIRIN-RELATED"/>
    <property type="match status" value="1"/>
</dbReference>
<dbReference type="GO" id="GO:0046872">
    <property type="term" value="F:metal ion binding"/>
    <property type="evidence" value="ECO:0007669"/>
    <property type="project" value="UniProtKB-KW"/>
</dbReference>
<dbReference type="OrthoDB" id="9780903at2"/>
<reference evidence="6 7" key="1">
    <citation type="submission" date="2019-03" db="EMBL/GenBank/DDBJ databases">
        <title>Draft genome sequences of novel Actinobacteria.</title>
        <authorList>
            <person name="Sahin N."/>
            <person name="Ay H."/>
            <person name="Saygin H."/>
        </authorList>
    </citation>
    <scope>NUCLEOTIDE SEQUENCE [LARGE SCALE GENOMIC DNA]</scope>
    <source>
        <strain evidence="6 7">16K309</strain>
    </source>
</reference>
<keyword evidence="7" id="KW-1185">Reference proteome</keyword>
<dbReference type="EMBL" id="SMKS01000016">
    <property type="protein sequence ID" value="TDD06535.1"/>
    <property type="molecule type" value="Genomic_DNA"/>
</dbReference>
<evidence type="ECO:0000313" key="7">
    <source>
        <dbReference type="Proteomes" id="UP000295674"/>
    </source>
</evidence>
<comment type="similarity">
    <text evidence="1 3">Belongs to the pirin family.</text>
</comment>
<dbReference type="InterPro" id="IPR014710">
    <property type="entry name" value="RmlC-like_jellyroll"/>
</dbReference>
<dbReference type="Gene3D" id="2.60.120.10">
    <property type="entry name" value="Jelly Rolls"/>
    <property type="match status" value="2"/>
</dbReference>
<dbReference type="RefSeq" id="WP_132674212.1">
    <property type="nucleotide sequence ID" value="NZ_SMKS01000016.1"/>
</dbReference>
<dbReference type="InterPro" id="IPR008778">
    <property type="entry name" value="Pirin_C_dom"/>
</dbReference>
<evidence type="ECO:0000259" key="4">
    <source>
        <dbReference type="Pfam" id="PF02678"/>
    </source>
</evidence>
<organism evidence="6 7">
    <name type="scientific">Saccharopolyspora terrae</name>
    <dbReference type="NCBI Taxonomy" id="2530384"/>
    <lineage>
        <taxon>Bacteria</taxon>
        <taxon>Bacillati</taxon>
        <taxon>Actinomycetota</taxon>
        <taxon>Actinomycetes</taxon>
        <taxon>Pseudonocardiales</taxon>
        <taxon>Pseudonocardiaceae</taxon>
        <taxon>Saccharopolyspora</taxon>
    </lineage>
</organism>
<feature type="domain" description="Pirin N-terminal" evidence="4">
    <location>
        <begin position="45"/>
        <end position="141"/>
    </location>
</feature>